<feature type="active site" description="Proton donor/acceptor" evidence="2">
    <location>
        <position position="231"/>
    </location>
</feature>
<protein>
    <recommendedName>
        <fullName evidence="5">SMP-30/Gluconolactonase/LRE-like region domain-containing protein</fullName>
    </recommendedName>
</protein>
<feature type="binding site" evidence="3">
    <location>
        <position position="36"/>
    </location>
    <ligand>
        <name>a divalent metal cation</name>
        <dbReference type="ChEBI" id="CHEBI:60240"/>
    </ligand>
</feature>
<dbReference type="GO" id="GO:0019853">
    <property type="term" value="P:L-ascorbic acid biosynthetic process"/>
    <property type="evidence" value="ECO:0007669"/>
    <property type="project" value="TreeGrafter"/>
</dbReference>
<dbReference type="InterPro" id="IPR005511">
    <property type="entry name" value="SMP-30"/>
</dbReference>
<evidence type="ECO:0000256" key="1">
    <source>
        <dbReference type="ARBA" id="ARBA00008853"/>
    </source>
</evidence>
<evidence type="ECO:0000313" key="6">
    <source>
        <dbReference type="EMBL" id="CAG9766961.1"/>
    </source>
</evidence>
<feature type="signal peptide" evidence="4">
    <location>
        <begin position="1"/>
        <end position="17"/>
    </location>
</feature>
<comment type="cofactor">
    <cofactor evidence="3">
        <name>Zn(2+)</name>
        <dbReference type="ChEBI" id="CHEBI:29105"/>
    </cofactor>
    <text evidence="3">Binds 1 divalent metal cation per subunit.</text>
</comment>
<feature type="domain" description="SMP-30/Gluconolactonase/LRE-like region" evidence="5">
    <location>
        <begin position="34"/>
        <end position="290"/>
    </location>
</feature>
<dbReference type="Pfam" id="PF08450">
    <property type="entry name" value="SGL"/>
    <property type="match status" value="1"/>
</dbReference>
<dbReference type="GO" id="GO:0004341">
    <property type="term" value="F:gluconolactonase activity"/>
    <property type="evidence" value="ECO:0007669"/>
    <property type="project" value="TreeGrafter"/>
</dbReference>
<dbReference type="AlphaFoldDB" id="A0A9N9MTU2"/>
<sequence>MLKFLCVLVGIIAFTNGSNSDLPAVTQITEPVDLAEGPIWDGRKNILFYVDILTGRVFSYNYNTREVNHVTLNGEVTPVILTLDENLLLVGLNRDLVALEWDGTNELVQTKVISTVSQQFPGSRFNDGKADKKGRLWIGTVGPWVNGVLSPDEGVFYKVTKENLENPSVEIAPVNNSNGLAWNAANDQLFYIDTNSNQVAGYDFDLEKCSISNHRVVFDLKYHPELAGSPDGMAIDENDNLWVALYGGGCVIQVNPTSGELLQTIAIPARDVSSVMWGGPNLDILFVTTSRISLSEEEKLKSPAAGSVFAVTNLKTKGIPVFNADII</sequence>
<dbReference type="OrthoDB" id="423498at2759"/>
<keyword evidence="7" id="KW-1185">Reference proteome</keyword>
<proteinExistence type="inferred from homology"/>
<reference evidence="6" key="1">
    <citation type="submission" date="2022-01" db="EMBL/GenBank/DDBJ databases">
        <authorList>
            <person name="King R."/>
        </authorList>
    </citation>
    <scope>NUCLEOTIDE SEQUENCE</scope>
</reference>
<dbReference type="PANTHER" id="PTHR10907">
    <property type="entry name" value="REGUCALCIN"/>
    <property type="match status" value="1"/>
</dbReference>
<organism evidence="6 7">
    <name type="scientific">Ceutorhynchus assimilis</name>
    <name type="common">cabbage seed weevil</name>
    <dbReference type="NCBI Taxonomy" id="467358"/>
    <lineage>
        <taxon>Eukaryota</taxon>
        <taxon>Metazoa</taxon>
        <taxon>Ecdysozoa</taxon>
        <taxon>Arthropoda</taxon>
        <taxon>Hexapoda</taxon>
        <taxon>Insecta</taxon>
        <taxon>Pterygota</taxon>
        <taxon>Neoptera</taxon>
        <taxon>Endopterygota</taxon>
        <taxon>Coleoptera</taxon>
        <taxon>Polyphaga</taxon>
        <taxon>Cucujiformia</taxon>
        <taxon>Curculionidae</taxon>
        <taxon>Ceutorhynchinae</taxon>
        <taxon>Ceutorhynchus</taxon>
    </lineage>
</organism>
<dbReference type="Proteomes" id="UP001152799">
    <property type="component" value="Chromosome 3"/>
</dbReference>
<dbReference type="InterPro" id="IPR011042">
    <property type="entry name" value="6-blade_b-propeller_TolB-like"/>
</dbReference>
<evidence type="ECO:0000256" key="3">
    <source>
        <dbReference type="PIRSR" id="PIRSR605511-2"/>
    </source>
</evidence>
<feature type="binding site" evidence="3">
    <location>
        <position position="126"/>
    </location>
    <ligand>
        <name>substrate</name>
    </ligand>
</feature>
<evidence type="ECO:0000259" key="5">
    <source>
        <dbReference type="Pfam" id="PF08450"/>
    </source>
</evidence>
<feature type="chain" id="PRO_5040313008" description="SMP-30/Gluconolactonase/LRE-like region domain-containing protein" evidence="4">
    <location>
        <begin position="18"/>
        <end position="327"/>
    </location>
</feature>
<feature type="binding site" evidence="3">
    <location>
        <position position="178"/>
    </location>
    <ligand>
        <name>a divalent metal cation</name>
        <dbReference type="ChEBI" id="CHEBI:60240"/>
    </ligand>
</feature>
<keyword evidence="4" id="KW-0732">Signal</keyword>
<feature type="binding site" evidence="3">
    <location>
        <position position="231"/>
    </location>
    <ligand>
        <name>a divalent metal cation</name>
        <dbReference type="ChEBI" id="CHEBI:60240"/>
    </ligand>
</feature>
<dbReference type="EMBL" id="OU892279">
    <property type="protein sequence ID" value="CAG9766961.1"/>
    <property type="molecule type" value="Genomic_DNA"/>
</dbReference>
<dbReference type="Gene3D" id="2.120.10.30">
    <property type="entry name" value="TolB, C-terminal domain"/>
    <property type="match status" value="1"/>
</dbReference>
<dbReference type="PRINTS" id="PR01790">
    <property type="entry name" value="SMP30FAMILY"/>
</dbReference>
<evidence type="ECO:0000313" key="7">
    <source>
        <dbReference type="Proteomes" id="UP001152799"/>
    </source>
</evidence>
<evidence type="ECO:0000256" key="4">
    <source>
        <dbReference type="SAM" id="SignalP"/>
    </source>
</evidence>
<keyword evidence="3" id="KW-0479">Metal-binding</keyword>
<accession>A0A9N9MTU2</accession>
<comment type="similarity">
    <text evidence="1">Belongs to the SMP-30/CGR1 family.</text>
</comment>
<dbReference type="PANTHER" id="PTHR10907:SF47">
    <property type="entry name" value="REGUCALCIN"/>
    <property type="match status" value="1"/>
</dbReference>
<feature type="binding site" evidence="3">
    <location>
        <position position="124"/>
    </location>
    <ligand>
        <name>substrate</name>
    </ligand>
</feature>
<dbReference type="SUPFAM" id="SSF63829">
    <property type="entry name" value="Calcium-dependent phosphotriesterase"/>
    <property type="match status" value="1"/>
</dbReference>
<evidence type="ECO:0000256" key="2">
    <source>
        <dbReference type="PIRSR" id="PIRSR605511-1"/>
    </source>
</evidence>
<keyword evidence="3" id="KW-0862">Zinc</keyword>
<name>A0A9N9MTU2_9CUCU</name>
<dbReference type="InterPro" id="IPR013658">
    <property type="entry name" value="SGL"/>
</dbReference>
<dbReference type="GO" id="GO:0005509">
    <property type="term" value="F:calcium ion binding"/>
    <property type="evidence" value="ECO:0007669"/>
    <property type="project" value="TreeGrafter"/>
</dbReference>
<gene>
    <name evidence="6" type="ORF">CEUTPL_LOCUS7529</name>
</gene>